<dbReference type="InterPro" id="IPR041661">
    <property type="entry name" value="ZN622/Rei1/Reh1_Znf-C2H2"/>
</dbReference>
<evidence type="ECO:0000256" key="5">
    <source>
        <dbReference type="ARBA" id="ARBA00022737"/>
    </source>
</evidence>
<accession>A0A4Y9YVQ3</accession>
<comment type="subcellular location">
    <subcellularLocation>
        <location evidence="1">Cytoplasm</location>
    </subcellularLocation>
</comment>
<evidence type="ECO:0000256" key="1">
    <source>
        <dbReference type="ARBA" id="ARBA00004496"/>
    </source>
</evidence>
<dbReference type="PANTHER" id="PTHR13182">
    <property type="entry name" value="ZINC FINGER PROTEIN 622"/>
    <property type="match status" value="1"/>
</dbReference>
<reference evidence="10 11" key="1">
    <citation type="submission" date="2019-02" db="EMBL/GenBank/DDBJ databases">
        <title>Genome sequencing of the rare red list fungi Dentipellis fragilis.</title>
        <authorList>
            <person name="Buettner E."/>
            <person name="Kellner H."/>
        </authorList>
    </citation>
    <scope>NUCLEOTIDE SEQUENCE [LARGE SCALE GENOMIC DNA]</scope>
    <source>
        <strain evidence="10 11">DSM 105465</strain>
    </source>
</reference>
<gene>
    <name evidence="10" type="ORF">EVG20_g5343</name>
</gene>
<feature type="compositionally biased region" description="Acidic residues" evidence="8">
    <location>
        <begin position="311"/>
        <end position="358"/>
    </location>
</feature>
<dbReference type="SMART" id="SM00451">
    <property type="entry name" value="ZnF_U1"/>
    <property type="match status" value="2"/>
</dbReference>
<evidence type="ECO:0000313" key="11">
    <source>
        <dbReference type="Proteomes" id="UP000298327"/>
    </source>
</evidence>
<sequence>MADVELPNGEGGQPPFTCLSCSIAFLMAEEQRDHYRSDHHRYNMKRRVASLPPVSVAIFNQKVLERRQETAVMLSPKGSTCEVCKKSYTTDNAYRSHMNSKKHKENELKAASRPIQAETEEIEAEVEPEAEASTSTDVPVPAEPAQEPTPSAGVGLSVSEDATEDEVTLTLDQKIAAARSRLSPAHCLFCATESGSLDANLTHMSTEHSFFIPDAEYLVDITGLITYFGEKIAVGNVCIYCNGRGREFRTLDAVRKHMLDKSHCKIAYDEEKDRLEISDFYDFSASYPDAEERAKRKAERAARRKEREEAEAVEGWEDAEDVDDGAVDEVIEEDASSPEESGSEAEAAEDDSDDDSLLDEQITYACGATTRSRSPAPPPRGGRPEDPNSGAAIVRRLLADKNSALVPRKGGFGAFGTGTEVIKARNRGEAREAGRHVREFRDQKRREDFKTRVGFIHNSQKYYRDPLLQ</sequence>
<dbReference type="Pfam" id="PF12756">
    <property type="entry name" value="zf-C2H2_2"/>
    <property type="match status" value="1"/>
</dbReference>
<keyword evidence="3" id="KW-0690">Ribosome biogenesis</keyword>
<dbReference type="InterPro" id="IPR040025">
    <property type="entry name" value="Znf622/Rei1/Reh1"/>
</dbReference>
<dbReference type="GO" id="GO:0042273">
    <property type="term" value="P:ribosomal large subunit biogenesis"/>
    <property type="evidence" value="ECO:0007669"/>
    <property type="project" value="TreeGrafter"/>
</dbReference>
<keyword evidence="4" id="KW-0479">Metal-binding</keyword>
<feature type="domain" description="C2H2-type" evidence="9">
    <location>
        <begin position="81"/>
        <end position="103"/>
    </location>
</feature>
<dbReference type="GO" id="GO:0008270">
    <property type="term" value="F:zinc ion binding"/>
    <property type="evidence" value="ECO:0007669"/>
    <property type="project" value="InterPro"/>
</dbReference>
<dbReference type="Proteomes" id="UP000298327">
    <property type="component" value="Unassembled WGS sequence"/>
</dbReference>
<comment type="caution">
    <text evidence="10">The sequence shown here is derived from an EMBL/GenBank/DDBJ whole genome shotgun (WGS) entry which is preliminary data.</text>
</comment>
<evidence type="ECO:0000259" key="9">
    <source>
        <dbReference type="PROSITE" id="PS00028"/>
    </source>
</evidence>
<dbReference type="EMBL" id="SEOQ01000312">
    <property type="protein sequence ID" value="TFY65743.1"/>
    <property type="molecule type" value="Genomic_DNA"/>
</dbReference>
<name>A0A4Y9YVQ3_9AGAM</name>
<dbReference type="Gene3D" id="3.30.160.60">
    <property type="entry name" value="Classic Zinc Finger"/>
    <property type="match status" value="1"/>
</dbReference>
<evidence type="ECO:0000256" key="3">
    <source>
        <dbReference type="ARBA" id="ARBA00022517"/>
    </source>
</evidence>
<dbReference type="InterPro" id="IPR003604">
    <property type="entry name" value="Matrin/U1-like-C_Znf_C2H2"/>
</dbReference>
<feature type="region of interest" description="Disordered" evidence="8">
    <location>
        <begin position="304"/>
        <end position="390"/>
    </location>
</feature>
<keyword evidence="11" id="KW-1185">Reference proteome</keyword>
<dbReference type="STRING" id="205917.A0A4Y9YVQ3"/>
<dbReference type="GO" id="GO:0030687">
    <property type="term" value="C:preribosome, large subunit precursor"/>
    <property type="evidence" value="ECO:0007669"/>
    <property type="project" value="TreeGrafter"/>
</dbReference>
<keyword evidence="2" id="KW-0963">Cytoplasm</keyword>
<feature type="compositionally biased region" description="Acidic residues" evidence="8">
    <location>
        <begin position="118"/>
        <end position="130"/>
    </location>
</feature>
<dbReference type="PANTHER" id="PTHR13182:SF8">
    <property type="entry name" value="CYTOPLASMIC 60S SUBUNIT BIOGENESIS FACTOR ZNF622"/>
    <property type="match status" value="1"/>
</dbReference>
<organism evidence="10 11">
    <name type="scientific">Dentipellis fragilis</name>
    <dbReference type="NCBI Taxonomy" id="205917"/>
    <lineage>
        <taxon>Eukaryota</taxon>
        <taxon>Fungi</taxon>
        <taxon>Dikarya</taxon>
        <taxon>Basidiomycota</taxon>
        <taxon>Agaricomycotina</taxon>
        <taxon>Agaricomycetes</taxon>
        <taxon>Russulales</taxon>
        <taxon>Hericiaceae</taxon>
        <taxon>Dentipellis</taxon>
    </lineage>
</organism>
<dbReference type="OrthoDB" id="19329at2759"/>
<dbReference type="GO" id="GO:0005737">
    <property type="term" value="C:cytoplasm"/>
    <property type="evidence" value="ECO:0007669"/>
    <property type="project" value="UniProtKB-SubCell"/>
</dbReference>
<evidence type="ECO:0000256" key="4">
    <source>
        <dbReference type="ARBA" id="ARBA00022723"/>
    </source>
</evidence>
<evidence type="ECO:0000256" key="7">
    <source>
        <dbReference type="ARBA" id="ARBA00034126"/>
    </source>
</evidence>
<protein>
    <recommendedName>
        <fullName evidence="9">C2H2-type domain-containing protein</fullName>
    </recommendedName>
</protein>
<evidence type="ECO:0000256" key="2">
    <source>
        <dbReference type="ARBA" id="ARBA00022490"/>
    </source>
</evidence>
<feature type="region of interest" description="Disordered" evidence="8">
    <location>
        <begin position="95"/>
        <end position="154"/>
    </location>
</feature>
<evidence type="ECO:0000256" key="6">
    <source>
        <dbReference type="ARBA" id="ARBA00022833"/>
    </source>
</evidence>
<proteinExistence type="inferred from homology"/>
<dbReference type="SUPFAM" id="SSF57667">
    <property type="entry name" value="beta-beta-alpha zinc fingers"/>
    <property type="match status" value="2"/>
</dbReference>
<keyword evidence="6" id="KW-0862">Zinc</keyword>
<evidence type="ECO:0000313" key="10">
    <source>
        <dbReference type="EMBL" id="TFY65743.1"/>
    </source>
</evidence>
<dbReference type="InterPro" id="IPR036236">
    <property type="entry name" value="Znf_C2H2_sf"/>
</dbReference>
<dbReference type="AlphaFoldDB" id="A0A4Y9YVQ3"/>
<dbReference type="GO" id="GO:0003676">
    <property type="term" value="F:nucleic acid binding"/>
    <property type="evidence" value="ECO:0007669"/>
    <property type="project" value="InterPro"/>
</dbReference>
<dbReference type="SMART" id="SM00355">
    <property type="entry name" value="ZnF_C2H2"/>
    <property type="match status" value="4"/>
</dbReference>
<evidence type="ECO:0000256" key="8">
    <source>
        <dbReference type="SAM" id="MobiDB-lite"/>
    </source>
</evidence>
<dbReference type="Pfam" id="PF12874">
    <property type="entry name" value="zf-met"/>
    <property type="match status" value="1"/>
</dbReference>
<dbReference type="PROSITE" id="PS00028">
    <property type="entry name" value="ZINC_FINGER_C2H2_1"/>
    <property type="match status" value="1"/>
</dbReference>
<dbReference type="InterPro" id="IPR013087">
    <property type="entry name" value="Znf_C2H2_type"/>
</dbReference>
<comment type="similarity">
    <text evidence="7">Belongs to the REI1 family.</text>
</comment>
<keyword evidence="5" id="KW-0677">Repeat</keyword>